<keyword evidence="3" id="KW-1185">Reference proteome</keyword>
<gene>
    <name evidence="2" type="ORF">AAG570_001418</name>
</gene>
<feature type="compositionally biased region" description="Basic residues" evidence="1">
    <location>
        <begin position="70"/>
        <end position="81"/>
    </location>
</feature>
<evidence type="ECO:0000313" key="3">
    <source>
        <dbReference type="Proteomes" id="UP001558652"/>
    </source>
</evidence>
<dbReference type="EMBL" id="JBFDAA010000010">
    <property type="protein sequence ID" value="KAL1124797.1"/>
    <property type="molecule type" value="Genomic_DNA"/>
</dbReference>
<comment type="caution">
    <text evidence="2">The sequence shown here is derived from an EMBL/GenBank/DDBJ whole genome shotgun (WGS) entry which is preliminary data.</text>
</comment>
<protein>
    <submittedName>
        <fullName evidence="2">Uncharacterized protein</fullName>
    </submittedName>
</protein>
<feature type="compositionally biased region" description="Basic residues" evidence="1">
    <location>
        <begin position="51"/>
        <end position="62"/>
    </location>
</feature>
<evidence type="ECO:0000313" key="2">
    <source>
        <dbReference type="EMBL" id="KAL1124797.1"/>
    </source>
</evidence>
<proteinExistence type="predicted"/>
<dbReference type="Proteomes" id="UP001558652">
    <property type="component" value="Unassembled WGS sequence"/>
</dbReference>
<sequence>MLKLLLGKRRSAASGTSGALVIGNPGGGMAAVEGCVAPLPLAQPHHQAPASHRHPPQRKPSARLREGVRHRTHAASRRQHQVRQGADGVAPPRHFFKFHLVLYASCFSSFSGTKLYCLPVGHTRDRQIMGACRKKTSWLRRGEPSVACVKASCVRGVLAVSRLPVETFRVNALLEALLWDAAGSPFVGPLMVGWMGVLLPLPA</sequence>
<name>A0ABD0YNI4_9HEMI</name>
<evidence type="ECO:0000256" key="1">
    <source>
        <dbReference type="SAM" id="MobiDB-lite"/>
    </source>
</evidence>
<reference evidence="2 3" key="1">
    <citation type="submission" date="2024-07" db="EMBL/GenBank/DDBJ databases">
        <title>Chromosome-level genome assembly of the water stick insect Ranatra chinensis (Heteroptera: Nepidae).</title>
        <authorList>
            <person name="Liu X."/>
        </authorList>
    </citation>
    <scope>NUCLEOTIDE SEQUENCE [LARGE SCALE GENOMIC DNA]</scope>
    <source>
        <strain evidence="2">Cailab_2021Rc</strain>
        <tissue evidence="2">Muscle</tissue>
    </source>
</reference>
<dbReference type="AlphaFoldDB" id="A0ABD0YNI4"/>
<organism evidence="2 3">
    <name type="scientific">Ranatra chinensis</name>
    <dbReference type="NCBI Taxonomy" id="642074"/>
    <lineage>
        <taxon>Eukaryota</taxon>
        <taxon>Metazoa</taxon>
        <taxon>Ecdysozoa</taxon>
        <taxon>Arthropoda</taxon>
        <taxon>Hexapoda</taxon>
        <taxon>Insecta</taxon>
        <taxon>Pterygota</taxon>
        <taxon>Neoptera</taxon>
        <taxon>Paraneoptera</taxon>
        <taxon>Hemiptera</taxon>
        <taxon>Heteroptera</taxon>
        <taxon>Panheteroptera</taxon>
        <taxon>Nepomorpha</taxon>
        <taxon>Nepidae</taxon>
        <taxon>Ranatrinae</taxon>
        <taxon>Ranatra</taxon>
    </lineage>
</organism>
<feature type="region of interest" description="Disordered" evidence="1">
    <location>
        <begin position="42"/>
        <end position="88"/>
    </location>
</feature>
<accession>A0ABD0YNI4</accession>